<dbReference type="HOGENOM" id="CLU_050414_0_0_1"/>
<keyword evidence="7" id="KW-0819">tRNA processing</keyword>
<dbReference type="UniPathway" id="UPA00988"/>
<dbReference type="EMBL" id="BAUL01000001">
    <property type="protein sequence ID" value="GAD91528.1"/>
    <property type="molecule type" value="Genomic_DNA"/>
</dbReference>
<dbReference type="Gene3D" id="3.40.50.300">
    <property type="entry name" value="P-loop containing nucleotide triphosphate hydrolases"/>
    <property type="match status" value="1"/>
</dbReference>
<comment type="pathway">
    <text evidence="3">tRNA modification; 5-methoxycarbonylmethyl-2-thiouridine-tRNA biosynthesis.</text>
</comment>
<dbReference type="Pfam" id="PF10483">
    <property type="entry name" value="Elong_Iki1"/>
    <property type="match status" value="1"/>
</dbReference>
<proteinExistence type="inferred from homology"/>
<organism evidence="10 11">
    <name type="scientific">Byssochlamys spectabilis (strain No. 5 / NBRC 109023)</name>
    <name type="common">Paecilomyces variotii</name>
    <dbReference type="NCBI Taxonomy" id="1356009"/>
    <lineage>
        <taxon>Eukaryota</taxon>
        <taxon>Fungi</taxon>
        <taxon>Dikarya</taxon>
        <taxon>Ascomycota</taxon>
        <taxon>Pezizomycotina</taxon>
        <taxon>Eurotiomycetes</taxon>
        <taxon>Eurotiomycetidae</taxon>
        <taxon>Eurotiales</taxon>
        <taxon>Thermoascaceae</taxon>
        <taxon>Paecilomyces</taxon>
    </lineage>
</organism>
<dbReference type="CDD" id="cd19496">
    <property type="entry name" value="Elp5"/>
    <property type="match status" value="1"/>
</dbReference>
<evidence type="ECO:0000313" key="11">
    <source>
        <dbReference type="Proteomes" id="UP000018001"/>
    </source>
</evidence>
<comment type="subcellular location">
    <subcellularLocation>
        <location evidence="2">Cytoplasm</location>
    </subcellularLocation>
    <subcellularLocation>
        <location evidence="1">Nucleus</location>
    </subcellularLocation>
</comment>
<comment type="similarity">
    <text evidence="4">Belongs to the ELP5 family.</text>
</comment>
<keyword evidence="8" id="KW-0539">Nucleus</keyword>
<evidence type="ECO:0000256" key="3">
    <source>
        <dbReference type="ARBA" id="ARBA00005043"/>
    </source>
</evidence>
<reference evidence="11" key="1">
    <citation type="journal article" date="2014" name="Genome Announc.">
        <title>Draft genome sequence of the formaldehyde-resistant fungus Byssochlamys spectabilis No. 5 (anamorph Paecilomyces variotii No. 5) (NBRC109023).</title>
        <authorList>
            <person name="Oka T."/>
            <person name="Ekino K."/>
            <person name="Fukuda K."/>
            <person name="Nomura Y."/>
        </authorList>
    </citation>
    <scope>NUCLEOTIDE SEQUENCE [LARGE SCALE GENOMIC DNA]</scope>
    <source>
        <strain evidence="11">No. 5 / NBRC 109023</strain>
    </source>
</reference>
<dbReference type="GO" id="GO:0002098">
    <property type="term" value="P:tRNA wobble uridine modification"/>
    <property type="evidence" value="ECO:0007669"/>
    <property type="project" value="InterPro"/>
</dbReference>
<dbReference type="FunCoup" id="V5FIJ6">
    <property type="interactions" value="898"/>
</dbReference>
<accession>V5FIJ6</accession>
<evidence type="ECO:0000256" key="5">
    <source>
        <dbReference type="ARBA" id="ARBA00020264"/>
    </source>
</evidence>
<evidence type="ECO:0000256" key="7">
    <source>
        <dbReference type="ARBA" id="ARBA00022694"/>
    </source>
</evidence>
<evidence type="ECO:0000256" key="2">
    <source>
        <dbReference type="ARBA" id="ARBA00004496"/>
    </source>
</evidence>
<dbReference type="eggNOG" id="ENOG502QQIZ">
    <property type="taxonomic scope" value="Eukaryota"/>
</dbReference>
<keyword evidence="11" id="KW-1185">Reference proteome</keyword>
<dbReference type="AlphaFoldDB" id="V5FIJ6"/>
<dbReference type="PANTHER" id="PTHR15641:SF1">
    <property type="entry name" value="ELONGATOR COMPLEX PROTEIN 5"/>
    <property type="match status" value="1"/>
</dbReference>
<feature type="region of interest" description="Disordered" evidence="9">
    <location>
        <begin position="380"/>
        <end position="416"/>
    </location>
</feature>
<dbReference type="PANTHER" id="PTHR15641">
    <property type="entry name" value="ELONGATOR COMPLEX PROTEIN 5"/>
    <property type="match status" value="1"/>
</dbReference>
<evidence type="ECO:0000256" key="1">
    <source>
        <dbReference type="ARBA" id="ARBA00004123"/>
    </source>
</evidence>
<dbReference type="GO" id="GO:0005829">
    <property type="term" value="C:cytosol"/>
    <property type="evidence" value="ECO:0007669"/>
    <property type="project" value="TreeGrafter"/>
</dbReference>
<dbReference type="InterPro" id="IPR019519">
    <property type="entry name" value="Elp5"/>
</dbReference>
<gene>
    <name evidence="10" type="ORF">PVAR5_0100</name>
</gene>
<evidence type="ECO:0000313" key="10">
    <source>
        <dbReference type="EMBL" id="GAD91528.1"/>
    </source>
</evidence>
<dbReference type="Proteomes" id="UP000018001">
    <property type="component" value="Unassembled WGS sequence"/>
</dbReference>
<evidence type="ECO:0000256" key="4">
    <source>
        <dbReference type="ARBA" id="ARBA00009567"/>
    </source>
</evidence>
<dbReference type="OrthoDB" id="166907at2759"/>
<comment type="caution">
    <text evidence="10">The sequence shown here is derived from an EMBL/GenBank/DDBJ whole genome shotgun (WGS) entry which is preliminary data.</text>
</comment>
<name>V5FIJ6_BYSSN</name>
<evidence type="ECO:0000256" key="8">
    <source>
        <dbReference type="ARBA" id="ARBA00023242"/>
    </source>
</evidence>
<protein>
    <recommendedName>
        <fullName evidence="5">Elongator complex protein 5</fullName>
    </recommendedName>
</protein>
<dbReference type="GO" id="GO:0000049">
    <property type="term" value="F:tRNA binding"/>
    <property type="evidence" value="ECO:0007669"/>
    <property type="project" value="TreeGrafter"/>
</dbReference>
<dbReference type="GO" id="GO:0033588">
    <property type="term" value="C:elongator holoenzyme complex"/>
    <property type="evidence" value="ECO:0007669"/>
    <property type="project" value="InterPro"/>
</dbReference>
<evidence type="ECO:0000256" key="6">
    <source>
        <dbReference type="ARBA" id="ARBA00022490"/>
    </source>
</evidence>
<evidence type="ECO:0000256" key="9">
    <source>
        <dbReference type="SAM" id="MobiDB-lite"/>
    </source>
</evidence>
<sequence length="416" mass="46260">MWAKISQAGLESMTFSVGTVLIGRRNRILNLSLAQISSKIFAPDLQDPSLSCNTPQSTQQLQRPVSKMAPTNLSHRRTHNLLLISKLLSLRDTVSPLTLLLDSLEQPARPLIQEYIRRAKLSKVHVTLVAFETLQRPDGVDAFISCRRKRTADIAKEVANAYPAPAPGTTPRRRLILIDSIHPLLGARGNDPPVHLPSYLGSFVAPTTPTATPIHASLVVTYHQDIPLPPNPQPYTPSALSLLTYLATSIITLHSLSHILAQKAARDRSLAAPVFGLEEEQDGVILGRLDHVKGVDKSVEGVVLEMEHRRKSGRGVVEWYVLPPASQYHPQQAKEIVTLLDDHPLYRRPEELEENAGEEEPGSTFELRLTERQRREREGVVLPYFDAQHGDGPGEGGRILYDMGEEDDFDEEEDEI</sequence>
<keyword evidence="6" id="KW-0963">Cytoplasm</keyword>
<dbReference type="InParanoid" id="V5FIJ6"/>
<dbReference type="InterPro" id="IPR027417">
    <property type="entry name" value="P-loop_NTPase"/>
</dbReference>
<dbReference type="GO" id="GO:0005634">
    <property type="term" value="C:nucleus"/>
    <property type="evidence" value="ECO:0007669"/>
    <property type="project" value="UniProtKB-SubCell"/>
</dbReference>
<feature type="compositionally biased region" description="Acidic residues" evidence="9">
    <location>
        <begin position="403"/>
        <end position="416"/>
    </location>
</feature>